<dbReference type="InterPro" id="IPR036736">
    <property type="entry name" value="ACP-like_sf"/>
</dbReference>
<dbReference type="InterPro" id="IPR009081">
    <property type="entry name" value="PP-bd_ACP"/>
</dbReference>
<protein>
    <recommendedName>
        <fullName evidence="1">Carrier domain-containing protein</fullName>
    </recommendedName>
</protein>
<accession>A0ABP5E927</accession>
<feature type="domain" description="Carrier" evidence="1">
    <location>
        <begin position="9"/>
        <end position="56"/>
    </location>
</feature>
<proteinExistence type="predicted"/>
<dbReference type="Proteomes" id="UP001499854">
    <property type="component" value="Unassembled WGS sequence"/>
</dbReference>
<dbReference type="Pfam" id="PF00550">
    <property type="entry name" value="PP-binding"/>
    <property type="match status" value="1"/>
</dbReference>
<gene>
    <name evidence="2" type="ORF">GCM10009838_63710</name>
</gene>
<sequence length="81" mass="8553">MRGMIDPFDRLVAILTDRLEIPEDLVGPDVTLQDLDLDSLALEEFVVLAGDEFGADGDAVADLFGLPLGQAAERLAALAGV</sequence>
<keyword evidence="3" id="KW-1185">Reference proteome</keyword>
<name>A0ABP5E927_9ACTN</name>
<evidence type="ECO:0000259" key="1">
    <source>
        <dbReference type="Pfam" id="PF00550"/>
    </source>
</evidence>
<dbReference type="EMBL" id="BAAAQM010000045">
    <property type="protein sequence ID" value="GAA1991452.1"/>
    <property type="molecule type" value="Genomic_DNA"/>
</dbReference>
<evidence type="ECO:0000313" key="3">
    <source>
        <dbReference type="Proteomes" id="UP001499854"/>
    </source>
</evidence>
<dbReference type="Gene3D" id="1.10.1200.10">
    <property type="entry name" value="ACP-like"/>
    <property type="match status" value="1"/>
</dbReference>
<organism evidence="2 3">
    <name type="scientific">Catenulispora subtropica</name>
    <dbReference type="NCBI Taxonomy" id="450798"/>
    <lineage>
        <taxon>Bacteria</taxon>
        <taxon>Bacillati</taxon>
        <taxon>Actinomycetota</taxon>
        <taxon>Actinomycetes</taxon>
        <taxon>Catenulisporales</taxon>
        <taxon>Catenulisporaceae</taxon>
        <taxon>Catenulispora</taxon>
    </lineage>
</organism>
<reference evidence="3" key="1">
    <citation type="journal article" date="2019" name="Int. J. Syst. Evol. Microbiol.">
        <title>The Global Catalogue of Microorganisms (GCM) 10K type strain sequencing project: providing services to taxonomists for standard genome sequencing and annotation.</title>
        <authorList>
            <consortium name="The Broad Institute Genomics Platform"/>
            <consortium name="The Broad Institute Genome Sequencing Center for Infectious Disease"/>
            <person name="Wu L."/>
            <person name="Ma J."/>
        </authorList>
    </citation>
    <scope>NUCLEOTIDE SEQUENCE [LARGE SCALE GENOMIC DNA]</scope>
    <source>
        <strain evidence="3">JCM 16013</strain>
    </source>
</reference>
<evidence type="ECO:0000313" key="2">
    <source>
        <dbReference type="EMBL" id="GAA1991452.1"/>
    </source>
</evidence>
<dbReference type="SUPFAM" id="SSF47336">
    <property type="entry name" value="ACP-like"/>
    <property type="match status" value="1"/>
</dbReference>
<comment type="caution">
    <text evidence="2">The sequence shown here is derived from an EMBL/GenBank/DDBJ whole genome shotgun (WGS) entry which is preliminary data.</text>
</comment>